<comment type="subcellular location">
    <subcellularLocation>
        <location evidence="1">Membrane</location>
        <topology evidence="1">Multi-pass membrane protein</topology>
    </subcellularLocation>
</comment>
<feature type="transmembrane region" description="Helical" evidence="6">
    <location>
        <begin position="201"/>
        <end position="219"/>
    </location>
</feature>
<feature type="transmembrane region" description="Helical" evidence="6">
    <location>
        <begin position="121"/>
        <end position="140"/>
    </location>
</feature>
<evidence type="ECO:0000313" key="7">
    <source>
        <dbReference type="EMBL" id="OCK83501.1"/>
    </source>
</evidence>
<dbReference type="GO" id="GO:0016020">
    <property type="term" value="C:membrane"/>
    <property type="evidence" value="ECO:0007669"/>
    <property type="project" value="UniProtKB-SubCell"/>
</dbReference>
<dbReference type="GO" id="GO:0022857">
    <property type="term" value="F:transmembrane transporter activity"/>
    <property type="evidence" value="ECO:0007669"/>
    <property type="project" value="InterPro"/>
</dbReference>
<dbReference type="PANTHER" id="PTHR45649">
    <property type="entry name" value="AMINO-ACID PERMEASE BAT1"/>
    <property type="match status" value="1"/>
</dbReference>
<evidence type="ECO:0000256" key="6">
    <source>
        <dbReference type="SAM" id="Phobius"/>
    </source>
</evidence>
<keyword evidence="2" id="KW-0813">Transport</keyword>
<feature type="transmembrane region" description="Helical" evidence="6">
    <location>
        <begin position="77"/>
        <end position="100"/>
    </location>
</feature>
<keyword evidence="3 6" id="KW-0812">Transmembrane</keyword>
<keyword evidence="5 6" id="KW-0472">Membrane</keyword>
<dbReference type="OrthoDB" id="2417308at2759"/>
<accession>A0A8E2EGR8</accession>
<reference evidence="7 8" key="1">
    <citation type="journal article" date="2016" name="Nat. Commun.">
        <title>Ectomycorrhizal ecology is imprinted in the genome of the dominant symbiotic fungus Cenococcum geophilum.</title>
        <authorList>
            <consortium name="DOE Joint Genome Institute"/>
            <person name="Peter M."/>
            <person name="Kohler A."/>
            <person name="Ohm R.A."/>
            <person name="Kuo A."/>
            <person name="Krutzmann J."/>
            <person name="Morin E."/>
            <person name="Arend M."/>
            <person name="Barry K.W."/>
            <person name="Binder M."/>
            <person name="Choi C."/>
            <person name="Clum A."/>
            <person name="Copeland A."/>
            <person name="Grisel N."/>
            <person name="Haridas S."/>
            <person name="Kipfer T."/>
            <person name="LaButti K."/>
            <person name="Lindquist E."/>
            <person name="Lipzen A."/>
            <person name="Maire R."/>
            <person name="Meier B."/>
            <person name="Mihaltcheva S."/>
            <person name="Molinier V."/>
            <person name="Murat C."/>
            <person name="Poggeler S."/>
            <person name="Quandt C.A."/>
            <person name="Sperisen C."/>
            <person name="Tritt A."/>
            <person name="Tisserant E."/>
            <person name="Crous P.W."/>
            <person name="Henrissat B."/>
            <person name="Nehls U."/>
            <person name="Egli S."/>
            <person name="Spatafora J.W."/>
            <person name="Grigoriev I.V."/>
            <person name="Martin F.M."/>
        </authorList>
    </citation>
    <scope>NUCLEOTIDE SEQUENCE [LARGE SCALE GENOMIC DNA]</scope>
    <source>
        <strain evidence="7 8">CBS 459.81</strain>
    </source>
</reference>
<dbReference type="Gene3D" id="1.20.1740.10">
    <property type="entry name" value="Amino acid/polyamine transporter I"/>
    <property type="match status" value="1"/>
</dbReference>
<sequence length="257" mass="28471">MPSETSPVKALNTQLTMSEKVLSTDELLLQVQGYKGELPRQFSAFVMLSLAFSITNSWIGYSAVFITPLFWCGGGPTVIFGLLVAVVAYSLINAGLAELASAYPSKGGQYHFAYMVSSEKYRPVVSFVIGWLSVIAWSYYSLCRHILRYAQIIGSLATFSNPNYTADQWQVYLLYVLVKILATSIVCFLPKAIPKSEIDFFICNITAFFVLFITCLAVSRGKRSFGMVFTDYVNLTEWSNGTAFMIGVGSCMYTFAA</sequence>
<feature type="transmembrane region" description="Helical" evidence="6">
    <location>
        <begin position="45"/>
        <end position="71"/>
    </location>
</feature>
<gene>
    <name evidence="7" type="ORF">K432DRAFT_423306</name>
</gene>
<dbReference type="InterPro" id="IPR002293">
    <property type="entry name" value="AA/rel_permease1"/>
</dbReference>
<evidence type="ECO:0008006" key="9">
    <source>
        <dbReference type="Google" id="ProtNLM"/>
    </source>
</evidence>
<evidence type="ECO:0000256" key="3">
    <source>
        <dbReference type="ARBA" id="ARBA00022692"/>
    </source>
</evidence>
<dbReference type="EMBL" id="KV744859">
    <property type="protein sequence ID" value="OCK83501.1"/>
    <property type="molecule type" value="Genomic_DNA"/>
</dbReference>
<evidence type="ECO:0000256" key="4">
    <source>
        <dbReference type="ARBA" id="ARBA00022989"/>
    </source>
</evidence>
<protein>
    <recommendedName>
        <fullName evidence="9">Choline transport protein</fullName>
    </recommendedName>
</protein>
<keyword evidence="4 6" id="KW-1133">Transmembrane helix</keyword>
<dbReference type="AlphaFoldDB" id="A0A8E2EGR8"/>
<dbReference type="PANTHER" id="PTHR45649:SF11">
    <property type="entry name" value="TRANSPORTER, PUTATIVE (EUROFUNG)-RELATED"/>
    <property type="match status" value="1"/>
</dbReference>
<feature type="transmembrane region" description="Helical" evidence="6">
    <location>
        <begin position="169"/>
        <end position="189"/>
    </location>
</feature>
<evidence type="ECO:0000256" key="1">
    <source>
        <dbReference type="ARBA" id="ARBA00004141"/>
    </source>
</evidence>
<keyword evidence="8" id="KW-1185">Reference proteome</keyword>
<dbReference type="Proteomes" id="UP000250266">
    <property type="component" value="Unassembled WGS sequence"/>
</dbReference>
<proteinExistence type="predicted"/>
<organism evidence="7 8">
    <name type="scientific">Lepidopterella palustris CBS 459.81</name>
    <dbReference type="NCBI Taxonomy" id="1314670"/>
    <lineage>
        <taxon>Eukaryota</taxon>
        <taxon>Fungi</taxon>
        <taxon>Dikarya</taxon>
        <taxon>Ascomycota</taxon>
        <taxon>Pezizomycotina</taxon>
        <taxon>Dothideomycetes</taxon>
        <taxon>Pleosporomycetidae</taxon>
        <taxon>Mytilinidiales</taxon>
        <taxon>Argynnaceae</taxon>
        <taxon>Lepidopterella</taxon>
    </lineage>
</organism>
<evidence type="ECO:0000256" key="5">
    <source>
        <dbReference type="ARBA" id="ARBA00023136"/>
    </source>
</evidence>
<evidence type="ECO:0000313" key="8">
    <source>
        <dbReference type="Proteomes" id="UP000250266"/>
    </source>
</evidence>
<evidence type="ECO:0000256" key="2">
    <source>
        <dbReference type="ARBA" id="ARBA00022448"/>
    </source>
</evidence>
<name>A0A8E2EGR8_9PEZI</name>
<dbReference type="Pfam" id="PF13520">
    <property type="entry name" value="AA_permease_2"/>
    <property type="match status" value="1"/>
</dbReference>